<name>A0A1C9CBC9_9FLOR</name>
<dbReference type="FunFam" id="3.30.420.100:FF:000001">
    <property type="entry name" value="50S ribosomal protein L18"/>
    <property type="match status" value="1"/>
</dbReference>
<dbReference type="GO" id="GO:1990904">
    <property type="term" value="C:ribonucleoprotein complex"/>
    <property type="evidence" value="ECO:0007669"/>
    <property type="project" value="UniProtKB-KW"/>
</dbReference>
<dbReference type="SUPFAM" id="SSF53137">
    <property type="entry name" value="Translational machinery components"/>
    <property type="match status" value="1"/>
</dbReference>
<dbReference type="GO" id="GO:0006412">
    <property type="term" value="P:translation"/>
    <property type="evidence" value="ECO:0007669"/>
    <property type="project" value="InterPro"/>
</dbReference>
<dbReference type="GO" id="GO:0003735">
    <property type="term" value="F:structural constituent of ribosome"/>
    <property type="evidence" value="ECO:0007669"/>
    <property type="project" value="InterPro"/>
</dbReference>
<evidence type="ECO:0000313" key="10">
    <source>
        <dbReference type="EMBL" id="AOM65675.1"/>
    </source>
</evidence>
<protein>
    <recommendedName>
        <fullName evidence="8">Large ribosomal subunit protein uL18c</fullName>
    </recommendedName>
    <alternativeName>
        <fullName evidence="9">50S ribosomal protein L18, chloroplastic</fullName>
    </alternativeName>
</protein>
<reference evidence="10" key="1">
    <citation type="journal article" date="2016" name="BMC Biol.">
        <title>Parallel evolution of highly conserved plastid genome architecture in red seaweeds and seed plants.</title>
        <authorList>
            <person name="Lee J."/>
            <person name="Cho C.H."/>
            <person name="Park S.I."/>
            <person name="Choi J.W."/>
            <person name="Song H.S."/>
            <person name="West J.A."/>
            <person name="Bhattacharya D."/>
            <person name="Yoon H.S."/>
        </authorList>
    </citation>
    <scope>NUCLEOTIDE SEQUENCE</scope>
</reference>
<comment type="subunit">
    <text evidence="3">Part of the 50S ribosomal subunit; contacts the 5S rRNA.</text>
</comment>
<dbReference type="GO" id="GO:0005737">
    <property type="term" value="C:cytoplasm"/>
    <property type="evidence" value="ECO:0007669"/>
    <property type="project" value="UniProtKB-ARBA"/>
</dbReference>
<dbReference type="PANTHER" id="PTHR12899">
    <property type="entry name" value="39S RIBOSOMAL PROTEIN L18, MITOCHONDRIAL"/>
    <property type="match status" value="1"/>
</dbReference>
<dbReference type="InterPro" id="IPR004389">
    <property type="entry name" value="Ribosomal_uL18_bac-type"/>
</dbReference>
<gene>
    <name evidence="10" type="primary">rpl18</name>
    <name evidence="10" type="ORF">Ahnf_190</name>
</gene>
<proteinExistence type="inferred from homology"/>
<dbReference type="RefSeq" id="YP_009293987.1">
    <property type="nucleotide sequence ID" value="NC_031145.1"/>
</dbReference>
<evidence type="ECO:0000256" key="6">
    <source>
        <dbReference type="ARBA" id="ARBA00022980"/>
    </source>
</evidence>
<keyword evidence="6 10" id="KW-0689">Ribosomal protein</keyword>
<dbReference type="InterPro" id="IPR005484">
    <property type="entry name" value="Ribosomal_uL18_bac/plant/anim"/>
</dbReference>
<accession>A0A1C9CBC9</accession>
<evidence type="ECO:0000256" key="4">
    <source>
        <dbReference type="ARBA" id="ARBA00022730"/>
    </source>
</evidence>
<comment type="similarity">
    <text evidence="2">Belongs to the universal ribosomal protein uL18 family.</text>
</comment>
<dbReference type="Gene3D" id="3.30.420.100">
    <property type="match status" value="1"/>
</dbReference>
<dbReference type="GeneID" id="29069855"/>
<evidence type="ECO:0000256" key="5">
    <source>
        <dbReference type="ARBA" id="ARBA00022884"/>
    </source>
</evidence>
<evidence type="ECO:0000256" key="7">
    <source>
        <dbReference type="ARBA" id="ARBA00023274"/>
    </source>
</evidence>
<sequence length="105" mass="11884">MAQKIKGTKNRPRFYVFRSHKHIYAQIIDDIENRTLITSSSISPQLREQIKSCSNCDAAEIIGRDIAIKSIKQGIHKVIFDRGGRMYHGRVKALANAAREAGINF</sequence>
<dbReference type="HAMAP" id="MF_01337_B">
    <property type="entry name" value="Ribosomal_uL18_B"/>
    <property type="match status" value="1"/>
</dbReference>
<keyword evidence="4" id="KW-0699">rRNA-binding</keyword>
<evidence type="ECO:0000256" key="2">
    <source>
        <dbReference type="ARBA" id="ARBA00007116"/>
    </source>
</evidence>
<dbReference type="NCBIfam" id="TIGR00060">
    <property type="entry name" value="L18_bact"/>
    <property type="match status" value="1"/>
</dbReference>
<dbReference type="EMBL" id="KX284715">
    <property type="protein sequence ID" value="AOM65675.1"/>
    <property type="molecule type" value="Genomic_DNA"/>
</dbReference>
<dbReference type="PANTHER" id="PTHR12899:SF3">
    <property type="entry name" value="LARGE RIBOSOMAL SUBUNIT PROTEIN UL18M"/>
    <property type="match status" value="1"/>
</dbReference>
<comment type="function">
    <text evidence="1">Binds 5S rRNA, forms part of the central protuberance of the 50S subunit.</text>
</comment>
<keyword evidence="7" id="KW-0687">Ribonucleoprotein</keyword>
<dbReference type="InterPro" id="IPR057268">
    <property type="entry name" value="Ribosomal_L18"/>
</dbReference>
<organism evidence="10">
    <name type="scientific">Ahnfeltia plicata</name>
    <dbReference type="NCBI Taxonomy" id="28023"/>
    <lineage>
        <taxon>Eukaryota</taxon>
        <taxon>Rhodophyta</taxon>
        <taxon>Florideophyceae</taxon>
        <taxon>Ahnfeltiophycidae</taxon>
        <taxon>Ahnfeltiales</taxon>
        <taxon>Ahnfeltiaceae</taxon>
        <taxon>Ahnfeltia</taxon>
    </lineage>
</organism>
<dbReference type="Pfam" id="PF00861">
    <property type="entry name" value="Ribosomal_L18p"/>
    <property type="match status" value="1"/>
</dbReference>
<dbReference type="AlphaFoldDB" id="A0A1C9CBC9"/>
<dbReference type="GO" id="GO:0008097">
    <property type="term" value="F:5S rRNA binding"/>
    <property type="evidence" value="ECO:0007669"/>
    <property type="project" value="TreeGrafter"/>
</dbReference>
<dbReference type="GO" id="GO:0005840">
    <property type="term" value="C:ribosome"/>
    <property type="evidence" value="ECO:0007669"/>
    <property type="project" value="UniProtKB-KW"/>
</dbReference>
<keyword evidence="10" id="KW-0934">Plastid</keyword>
<evidence type="ECO:0000256" key="9">
    <source>
        <dbReference type="ARBA" id="ARBA00035346"/>
    </source>
</evidence>
<evidence type="ECO:0000256" key="3">
    <source>
        <dbReference type="ARBA" id="ARBA00011505"/>
    </source>
</evidence>
<evidence type="ECO:0000256" key="1">
    <source>
        <dbReference type="ARBA" id="ARBA00003898"/>
    </source>
</evidence>
<keyword evidence="5" id="KW-0694">RNA-binding</keyword>
<geneLocation type="plastid" evidence="10"/>
<dbReference type="CDD" id="cd00432">
    <property type="entry name" value="Ribosomal_L18_L5e"/>
    <property type="match status" value="1"/>
</dbReference>
<evidence type="ECO:0000256" key="8">
    <source>
        <dbReference type="ARBA" id="ARBA00035303"/>
    </source>
</evidence>